<keyword evidence="5" id="KW-1185">Reference proteome</keyword>
<keyword evidence="2 4" id="KW-0808">Transferase</keyword>
<keyword evidence="1 4" id="KW-0328">Glycosyltransferase</keyword>
<gene>
    <name evidence="4" type="ORF">NCTC13336_00211</name>
</gene>
<organism evidence="4 5">
    <name type="scientific">Kingella potus</name>
    <dbReference type="NCBI Taxonomy" id="265175"/>
    <lineage>
        <taxon>Bacteria</taxon>
        <taxon>Pseudomonadati</taxon>
        <taxon>Pseudomonadota</taxon>
        <taxon>Betaproteobacteria</taxon>
        <taxon>Neisseriales</taxon>
        <taxon>Neisseriaceae</taxon>
        <taxon>Kingella</taxon>
    </lineage>
</organism>
<dbReference type="RefSeq" id="WP_115307358.1">
    <property type="nucleotide sequence ID" value="NZ_UGJJ01000001.1"/>
</dbReference>
<dbReference type="InterPro" id="IPR000845">
    <property type="entry name" value="Nucleoside_phosphorylase_d"/>
</dbReference>
<dbReference type="Proteomes" id="UP000254293">
    <property type="component" value="Unassembled WGS sequence"/>
</dbReference>
<dbReference type="GO" id="GO:0017061">
    <property type="term" value="F:S-methyl-5-thioadenosine phosphorylase activity"/>
    <property type="evidence" value="ECO:0007669"/>
    <property type="project" value="InterPro"/>
</dbReference>
<evidence type="ECO:0000313" key="5">
    <source>
        <dbReference type="Proteomes" id="UP000254293"/>
    </source>
</evidence>
<dbReference type="Pfam" id="PF01048">
    <property type="entry name" value="PNP_UDP_1"/>
    <property type="match status" value="1"/>
</dbReference>
<sequence>MLAVIGGSGLTHIPELEITGRRIVRTPYGLPSAPLLSGRVVGREILFLARHGLNHSLAPHEINYRANIRALREAGAEEIIAVSAAVSLNPALPAGSLVLPHDLIDYTCGRAATFFENDGRQVVRTDFTEPYDPVLRQALAGHAAACGTPVLTQAVYACIQGPRSPTRAETIRLSRDGADIYGMTGMPEAILAREDGLPYACLCGIVAACDTAPQERDRHSRHTIAQIRRLLADWRTP</sequence>
<dbReference type="InterPro" id="IPR035994">
    <property type="entry name" value="Nucleoside_phosphorylase_sf"/>
</dbReference>
<dbReference type="EMBL" id="UGJJ01000001">
    <property type="protein sequence ID" value="STR00021.1"/>
    <property type="molecule type" value="Genomic_DNA"/>
</dbReference>
<evidence type="ECO:0000256" key="2">
    <source>
        <dbReference type="ARBA" id="ARBA00022679"/>
    </source>
</evidence>
<dbReference type="NCBIfam" id="NF006599">
    <property type="entry name" value="PRK09136.1"/>
    <property type="match status" value="1"/>
</dbReference>
<feature type="domain" description="Nucleoside phosphorylase" evidence="3">
    <location>
        <begin position="2"/>
        <end position="218"/>
    </location>
</feature>
<dbReference type="GO" id="GO:0005829">
    <property type="term" value="C:cytosol"/>
    <property type="evidence" value="ECO:0007669"/>
    <property type="project" value="TreeGrafter"/>
</dbReference>
<protein>
    <submittedName>
        <fullName evidence="4">S-methyl-5'-thioinosine phosphorylase</fullName>
        <ecNumber evidence="4">2.4.2.44</ecNumber>
    </submittedName>
</protein>
<accession>A0A377R122</accession>
<evidence type="ECO:0000313" key="4">
    <source>
        <dbReference type="EMBL" id="STR00021.1"/>
    </source>
</evidence>
<dbReference type="CDD" id="cd09010">
    <property type="entry name" value="MTAP_SsMTAPII_like_MTIP"/>
    <property type="match status" value="1"/>
</dbReference>
<dbReference type="GO" id="GO:0019509">
    <property type="term" value="P:L-methionine salvage from methylthioadenosine"/>
    <property type="evidence" value="ECO:0007669"/>
    <property type="project" value="TreeGrafter"/>
</dbReference>
<reference evidence="4 5" key="1">
    <citation type="submission" date="2018-06" db="EMBL/GenBank/DDBJ databases">
        <authorList>
            <consortium name="Pathogen Informatics"/>
            <person name="Doyle S."/>
        </authorList>
    </citation>
    <scope>NUCLEOTIDE SEQUENCE [LARGE SCALE GENOMIC DNA]</scope>
    <source>
        <strain evidence="4 5">NCTC13336</strain>
    </source>
</reference>
<dbReference type="Gene3D" id="3.40.50.1580">
    <property type="entry name" value="Nucleoside phosphorylase domain"/>
    <property type="match status" value="1"/>
</dbReference>
<dbReference type="AlphaFoldDB" id="A0A377R122"/>
<dbReference type="PANTHER" id="PTHR42679">
    <property type="entry name" value="S-METHYL-5'-THIOADENOSINE PHOSPHORYLASE"/>
    <property type="match status" value="1"/>
</dbReference>
<dbReference type="SUPFAM" id="SSF53167">
    <property type="entry name" value="Purine and uridine phosphorylases"/>
    <property type="match status" value="1"/>
</dbReference>
<evidence type="ECO:0000259" key="3">
    <source>
        <dbReference type="Pfam" id="PF01048"/>
    </source>
</evidence>
<proteinExistence type="predicted"/>
<dbReference type="EC" id="2.4.2.44" evidence="4"/>
<dbReference type="GO" id="GO:0009116">
    <property type="term" value="P:nucleoside metabolic process"/>
    <property type="evidence" value="ECO:0007669"/>
    <property type="project" value="InterPro"/>
</dbReference>
<dbReference type="PANTHER" id="PTHR42679:SF2">
    <property type="entry name" value="S-METHYL-5'-THIOADENOSINE PHOSPHORYLASE"/>
    <property type="match status" value="1"/>
</dbReference>
<dbReference type="InterPro" id="IPR010044">
    <property type="entry name" value="MTAP"/>
</dbReference>
<evidence type="ECO:0000256" key="1">
    <source>
        <dbReference type="ARBA" id="ARBA00022676"/>
    </source>
</evidence>
<name>A0A377R122_9NEIS</name>
<dbReference type="OrthoDB" id="1523230at2"/>